<accession>A0A8J7MSA0</accession>
<gene>
    <name evidence="1" type="ORF">JI744_14945</name>
</gene>
<proteinExistence type="predicted"/>
<protein>
    <submittedName>
        <fullName evidence="1">Uncharacterized protein</fullName>
    </submittedName>
</protein>
<comment type="caution">
    <text evidence="1">The sequence shown here is derived from an EMBL/GenBank/DDBJ whole genome shotgun (WGS) entry which is preliminary data.</text>
</comment>
<organism evidence="1 2">
    <name type="scientific">Fuscibacter oryzae</name>
    <dbReference type="NCBI Taxonomy" id="2803939"/>
    <lineage>
        <taxon>Bacteria</taxon>
        <taxon>Pseudomonadati</taxon>
        <taxon>Pseudomonadota</taxon>
        <taxon>Alphaproteobacteria</taxon>
        <taxon>Rhodobacterales</taxon>
        <taxon>Paracoccaceae</taxon>
        <taxon>Fuscibacter</taxon>
    </lineage>
</organism>
<dbReference type="AlphaFoldDB" id="A0A8J7MSA0"/>
<dbReference type="Proteomes" id="UP000619033">
    <property type="component" value="Unassembled WGS sequence"/>
</dbReference>
<keyword evidence="2" id="KW-1185">Reference proteome</keyword>
<reference evidence="1" key="1">
    <citation type="submission" date="2021-01" db="EMBL/GenBank/DDBJ databases">
        <title>Genome seq and assembly of Tabrizicola sp. KVB23.</title>
        <authorList>
            <person name="Chhetri G."/>
        </authorList>
    </citation>
    <scope>NUCLEOTIDE SEQUENCE</scope>
    <source>
        <strain evidence="1">KVB23</strain>
    </source>
</reference>
<dbReference type="EMBL" id="JAESVP010000008">
    <property type="protein sequence ID" value="MBL4929403.1"/>
    <property type="molecule type" value="Genomic_DNA"/>
</dbReference>
<evidence type="ECO:0000313" key="2">
    <source>
        <dbReference type="Proteomes" id="UP000619033"/>
    </source>
</evidence>
<evidence type="ECO:0000313" key="1">
    <source>
        <dbReference type="EMBL" id="MBL4929403.1"/>
    </source>
</evidence>
<sequence length="103" mass="11103">MYPVILQAGLKEALTEGGIVEAHCLEDASKVGSTWIGDWRIYLRSGDQAALLVNQRTLQPREFKTIVGLISLGVELGLTTVGVPLKKGEKATWTHGAETSPQS</sequence>
<name>A0A8J7MSA0_9RHOB</name>